<feature type="compositionally biased region" description="Low complexity" evidence="1">
    <location>
        <begin position="1"/>
        <end position="14"/>
    </location>
</feature>
<dbReference type="Proteomes" id="UP001412067">
    <property type="component" value="Unassembled WGS sequence"/>
</dbReference>
<evidence type="ECO:0000313" key="3">
    <source>
        <dbReference type="Proteomes" id="UP001412067"/>
    </source>
</evidence>
<dbReference type="EMBL" id="JBBWWR010000001">
    <property type="protein sequence ID" value="KAK8971406.1"/>
    <property type="molecule type" value="Genomic_DNA"/>
</dbReference>
<feature type="compositionally biased region" description="Basic and acidic residues" evidence="1">
    <location>
        <begin position="22"/>
        <end position="32"/>
    </location>
</feature>
<reference evidence="2 3" key="1">
    <citation type="journal article" date="2022" name="Nat. Plants">
        <title>Genomes of leafy and leafless Platanthera orchids illuminate the evolution of mycoheterotrophy.</title>
        <authorList>
            <person name="Li M.H."/>
            <person name="Liu K.W."/>
            <person name="Li Z."/>
            <person name="Lu H.C."/>
            <person name="Ye Q.L."/>
            <person name="Zhang D."/>
            <person name="Wang J.Y."/>
            <person name="Li Y.F."/>
            <person name="Zhong Z.M."/>
            <person name="Liu X."/>
            <person name="Yu X."/>
            <person name="Liu D.K."/>
            <person name="Tu X.D."/>
            <person name="Liu B."/>
            <person name="Hao Y."/>
            <person name="Liao X.Y."/>
            <person name="Jiang Y.T."/>
            <person name="Sun W.H."/>
            <person name="Chen J."/>
            <person name="Chen Y.Q."/>
            <person name="Ai Y."/>
            <person name="Zhai J.W."/>
            <person name="Wu S.S."/>
            <person name="Zhou Z."/>
            <person name="Hsiao Y.Y."/>
            <person name="Wu W.L."/>
            <person name="Chen Y.Y."/>
            <person name="Lin Y.F."/>
            <person name="Hsu J.L."/>
            <person name="Li C.Y."/>
            <person name="Wang Z.W."/>
            <person name="Zhao X."/>
            <person name="Zhong W.Y."/>
            <person name="Ma X.K."/>
            <person name="Ma L."/>
            <person name="Huang J."/>
            <person name="Chen G.Z."/>
            <person name="Huang M.Z."/>
            <person name="Huang L."/>
            <person name="Peng D.H."/>
            <person name="Luo Y.B."/>
            <person name="Zou S.Q."/>
            <person name="Chen S.P."/>
            <person name="Lan S."/>
            <person name="Tsai W.C."/>
            <person name="Van de Peer Y."/>
            <person name="Liu Z.J."/>
        </authorList>
    </citation>
    <scope>NUCLEOTIDE SEQUENCE [LARGE SCALE GENOMIC DNA]</scope>
    <source>
        <strain evidence="2">Lor288</strain>
    </source>
</reference>
<evidence type="ECO:0000313" key="2">
    <source>
        <dbReference type="EMBL" id="KAK8971406.1"/>
    </source>
</evidence>
<accession>A0ABR2N5K2</accession>
<organism evidence="2 3">
    <name type="scientific">Platanthera guangdongensis</name>
    <dbReference type="NCBI Taxonomy" id="2320717"/>
    <lineage>
        <taxon>Eukaryota</taxon>
        <taxon>Viridiplantae</taxon>
        <taxon>Streptophyta</taxon>
        <taxon>Embryophyta</taxon>
        <taxon>Tracheophyta</taxon>
        <taxon>Spermatophyta</taxon>
        <taxon>Magnoliopsida</taxon>
        <taxon>Liliopsida</taxon>
        <taxon>Asparagales</taxon>
        <taxon>Orchidaceae</taxon>
        <taxon>Orchidoideae</taxon>
        <taxon>Orchideae</taxon>
        <taxon>Orchidinae</taxon>
        <taxon>Platanthera</taxon>
    </lineage>
</organism>
<dbReference type="PANTHER" id="PTHR37178:SF1">
    <property type="entry name" value="PLANT_PROTEIN"/>
    <property type="match status" value="1"/>
</dbReference>
<dbReference type="PANTHER" id="PTHR37178">
    <property type="entry name" value="PLANT/PROTEIN"/>
    <property type="match status" value="1"/>
</dbReference>
<proteinExistence type="predicted"/>
<protein>
    <submittedName>
        <fullName evidence="2">Uncharacterized protein</fullName>
    </submittedName>
</protein>
<feature type="region of interest" description="Disordered" evidence="1">
    <location>
        <begin position="1"/>
        <end position="43"/>
    </location>
</feature>
<keyword evidence="3" id="KW-1185">Reference proteome</keyword>
<gene>
    <name evidence="2" type="ORF">KSP40_PGU012373</name>
</gene>
<name>A0ABR2N5K2_9ASPA</name>
<evidence type="ECO:0000256" key="1">
    <source>
        <dbReference type="SAM" id="MobiDB-lite"/>
    </source>
</evidence>
<comment type="caution">
    <text evidence="2">The sequence shown here is derived from an EMBL/GenBank/DDBJ whole genome shotgun (WGS) entry which is preliminary data.</text>
</comment>
<sequence length="78" mass="8704">MAPSSSSSPIPFGESPEEEEGNNEKEVEKALEMDGNIPSGSGEFLRRVSSRAYDMRRNLLHTIEKRALGRNPNPFLIE</sequence>